<name>A0A2S2NKT6_SCHGA</name>
<dbReference type="AlphaFoldDB" id="A0A2S2NKT6"/>
<dbReference type="EMBL" id="GGMR01005109">
    <property type="protein sequence ID" value="MBY17728.1"/>
    <property type="molecule type" value="Transcribed_RNA"/>
</dbReference>
<reference evidence="1" key="1">
    <citation type="submission" date="2018-04" db="EMBL/GenBank/DDBJ databases">
        <title>Transcriptome of Schizaphis graminum biotype I.</title>
        <authorList>
            <person name="Scully E.D."/>
            <person name="Geib S.M."/>
            <person name="Palmer N.A."/>
            <person name="Koch K."/>
            <person name="Bradshaw J."/>
            <person name="Heng-Moss T."/>
            <person name="Sarath G."/>
        </authorList>
    </citation>
    <scope>NUCLEOTIDE SEQUENCE</scope>
</reference>
<proteinExistence type="predicted"/>
<organism evidence="1">
    <name type="scientific">Schizaphis graminum</name>
    <name type="common">Green bug aphid</name>
    <dbReference type="NCBI Taxonomy" id="13262"/>
    <lineage>
        <taxon>Eukaryota</taxon>
        <taxon>Metazoa</taxon>
        <taxon>Ecdysozoa</taxon>
        <taxon>Arthropoda</taxon>
        <taxon>Hexapoda</taxon>
        <taxon>Insecta</taxon>
        <taxon>Pterygota</taxon>
        <taxon>Neoptera</taxon>
        <taxon>Paraneoptera</taxon>
        <taxon>Hemiptera</taxon>
        <taxon>Sternorrhyncha</taxon>
        <taxon>Aphidomorpha</taxon>
        <taxon>Aphidoidea</taxon>
        <taxon>Aphididae</taxon>
        <taxon>Aphidini</taxon>
        <taxon>Schizaphis</taxon>
    </lineage>
</organism>
<gene>
    <name evidence="1" type="ORF">g.73339</name>
</gene>
<protein>
    <submittedName>
        <fullName evidence="1">Uncharacterized protein</fullName>
    </submittedName>
</protein>
<evidence type="ECO:0000313" key="1">
    <source>
        <dbReference type="EMBL" id="MBY17728.1"/>
    </source>
</evidence>
<accession>A0A2S2NKT6</accession>
<sequence length="263" mass="29716">MWSVVHFKLDDTVEVVPKHWFNKGYCAWPNTTKKSQLKKAIMSRMNPEKNKFNFFEARTLALNINDFEVAQKKCSLAKSKSDLSSAEDSIKIRKVRKRKEVSISDTDGDVSDESHKSANSIPLYCSTDDELNFEKSAIQISAKPSKIENLTISKKPINGWSPLKSSVNSSFGKQLVNSKNINKYEPIHYSCFLAHITSPLSQKTDLLDIKSQNSNTKIKDNAIANSIPSNDEIARADNYSMIFSKIIMLLCYSYICRLGLTNT</sequence>